<reference evidence="2" key="1">
    <citation type="submission" date="2021-02" db="EMBL/GenBank/DDBJ databases">
        <title>Psilocybe cubensis genome.</title>
        <authorList>
            <person name="Mckernan K.J."/>
            <person name="Crawford S."/>
            <person name="Trippe A."/>
            <person name="Kane L.T."/>
            <person name="Mclaughlin S."/>
        </authorList>
    </citation>
    <scope>NUCLEOTIDE SEQUENCE [LARGE SCALE GENOMIC DNA]</scope>
    <source>
        <strain evidence="2">MGC-MH-2018</strain>
    </source>
</reference>
<proteinExistence type="predicted"/>
<organism evidence="2">
    <name type="scientific">Psilocybe cubensis</name>
    <name type="common">Psychedelic mushroom</name>
    <name type="synonym">Stropharia cubensis</name>
    <dbReference type="NCBI Taxonomy" id="181762"/>
    <lineage>
        <taxon>Eukaryota</taxon>
        <taxon>Fungi</taxon>
        <taxon>Dikarya</taxon>
        <taxon>Basidiomycota</taxon>
        <taxon>Agaricomycotina</taxon>
        <taxon>Agaricomycetes</taxon>
        <taxon>Agaricomycetidae</taxon>
        <taxon>Agaricales</taxon>
        <taxon>Agaricineae</taxon>
        <taxon>Strophariaceae</taxon>
        <taxon>Psilocybe</taxon>
    </lineage>
</organism>
<dbReference type="EMBL" id="JAFIQS010000008">
    <property type="protein sequence ID" value="KAG5166595.1"/>
    <property type="molecule type" value="Genomic_DNA"/>
</dbReference>
<protein>
    <submittedName>
        <fullName evidence="2">Uncharacterized protein</fullName>
    </submittedName>
</protein>
<dbReference type="SUPFAM" id="SSF53448">
    <property type="entry name" value="Nucleotide-diphospho-sugar transferases"/>
    <property type="match status" value="1"/>
</dbReference>
<evidence type="ECO:0000313" key="2">
    <source>
        <dbReference type="EMBL" id="KAG5166595.1"/>
    </source>
</evidence>
<dbReference type="AlphaFoldDB" id="A0A8H8CIU4"/>
<keyword evidence="1" id="KW-1133">Transmembrane helix</keyword>
<evidence type="ECO:0000256" key="1">
    <source>
        <dbReference type="SAM" id="Phobius"/>
    </source>
</evidence>
<gene>
    <name evidence="2" type="ORF">JR316_008685</name>
</gene>
<dbReference type="PANTHER" id="PTHR33604:SF3">
    <property type="entry name" value="OSJNBA0004B13.7 PROTEIN"/>
    <property type="match status" value="1"/>
</dbReference>
<dbReference type="OrthoDB" id="2020070at2759"/>
<name>A0A8H8CIU4_PSICU</name>
<keyword evidence="1" id="KW-0812">Transmembrane</keyword>
<accession>A0A8H8CIU4</accession>
<dbReference type="Gene3D" id="3.90.550.10">
    <property type="entry name" value="Spore Coat Polysaccharide Biosynthesis Protein SpsA, Chain A"/>
    <property type="match status" value="1"/>
</dbReference>
<dbReference type="PANTHER" id="PTHR33604">
    <property type="entry name" value="OSJNBA0004B13.7 PROTEIN"/>
    <property type="match status" value="1"/>
</dbReference>
<dbReference type="InterPro" id="IPR029044">
    <property type="entry name" value="Nucleotide-diphossugar_trans"/>
</dbReference>
<sequence>MFLNPAFLLLSLITSSCLFAISIVLYAIRPRLDVDFATQVEESVGTFSELAIDLGVYFVPETSSIPPQSLTAILPILPSSLHRTEELIQPFLEPQEHVLELVIVCPDTIASSVRRVLQDTFSTLQSEGHPVISLHPWSDLHGPFAFLKAAAAATTEWVLIMDDTGLSDQLEYDAYVLLHPPDISLPFGPHGKELIASEVLQLSSWGEIVPGKFILPPFVMPSSLSPFSLEYEGPPIDCNTWADFGEYVASLHPDPIGGILFKEPTSTQLSSFFLYPVDMDFLPDQHLVEWEDLSNDTDITPKFLPYPLVNISEASPQPRFVLFLPTLKDVEDMQSFLCAMQATDQWRIQILVYDDVFPELDQGEWTSGTFEFSHCTIGYEVPSGEIAIALGGSSSTPLLDWLGDLSVPVDVVLCLKEEDVLANYLCSPHKNSLLHLTTIIKIPRSDLNQMEWMSSLSLEEWKNWNIPRVDITVITNDRPASLKRLLDSLQAARYFGDTMDMRINIDQSCDAETLEIAEHIRWPFGRVFLHRRIIHAGLLPAIVESWYPHNNDSYGLLLEDDVELSPLFYAWIKMALLRYRYGVPDNRSPTLFGISLYQQKNLELPLEGRQPFNPRIYLANEGIEHPTIPYLSQVPCSWGAVYFPEHWREFHDYLSIRLSETVMPLEEEVVPKVRSNQWSKSWKRFFIELVFLRGYVMLYPNYEDFVSLSTNHLEVGSHVKERSQEKRDLFDLPLMGLEVSQEPSKLLDMPGHSLPRINMLPILNLTGYLTSSLDIVRRGNLRQSDLVHCNNPFELYNIRSLMCINTL</sequence>
<feature type="transmembrane region" description="Helical" evidence="1">
    <location>
        <begin position="6"/>
        <end position="28"/>
    </location>
</feature>
<keyword evidence="1" id="KW-0472">Membrane</keyword>
<comment type="caution">
    <text evidence="2">The sequence shown here is derived from an EMBL/GenBank/DDBJ whole genome shotgun (WGS) entry which is preliminary data.</text>
</comment>